<reference evidence="1" key="3">
    <citation type="submission" date="2025-09" db="UniProtKB">
        <authorList>
            <consortium name="Ensembl"/>
        </authorList>
    </citation>
    <scope>IDENTIFICATION</scope>
</reference>
<keyword evidence="2" id="KW-1185">Reference proteome</keyword>
<dbReference type="EMBL" id="ADFV01074404">
    <property type="status" value="NOT_ANNOTATED_CDS"/>
    <property type="molecule type" value="Genomic_DNA"/>
</dbReference>
<accession>A0A2I3HEY9</accession>
<gene>
    <name evidence="1" type="primary">IL24</name>
</gene>
<evidence type="ECO:0000313" key="1">
    <source>
        <dbReference type="Ensembl" id="ENSNLEP00000042075.1"/>
    </source>
</evidence>
<dbReference type="AlphaFoldDB" id="A0A2I3HEY9"/>
<protein>
    <submittedName>
        <fullName evidence="1">Interleukin 24</fullName>
    </submittedName>
</protein>
<reference evidence="1 2" key="1">
    <citation type="submission" date="2012-10" db="EMBL/GenBank/DDBJ databases">
        <authorList>
            <consortium name="Gibbon Genome Sequencing Consortium"/>
        </authorList>
    </citation>
    <scope>NUCLEOTIDE SEQUENCE [LARGE SCALE GENOMIC DNA]</scope>
</reference>
<reference evidence="1" key="2">
    <citation type="submission" date="2025-08" db="UniProtKB">
        <authorList>
            <consortium name="Ensembl"/>
        </authorList>
    </citation>
    <scope>IDENTIFICATION</scope>
</reference>
<evidence type="ECO:0000313" key="2">
    <source>
        <dbReference type="Proteomes" id="UP000001073"/>
    </source>
</evidence>
<organism evidence="1 2">
    <name type="scientific">Nomascus leucogenys</name>
    <name type="common">Northern white-cheeked gibbon</name>
    <name type="synonym">Hylobates leucogenys</name>
    <dbReference type="NCBI Taxonomy" id="61853"/>
    <lineage>
        <taxon>Eukaryota</taxon>
        <taxon>Metazoa</taxon>
        <taxon>Chordata</taxon>
        <taxon>Craniata</taxon>
        <taxon>Vertebrata</taxon>
        <taxon>Euteleostomi</taxon>
        <taxon>Mammalia</taxon>
        <taxon>Eutheria</taxon>
        <taxon>Euarchontoglires</taxon>
        <taxon>Primates</taxon>
        <taxon>Haplorrhini</taxon>
        <taxon>Catarrhini</taxon>
        <taxon>Hylobatidae</taxon>
        <taxon>Nomascus</taxon>
    </lineage>
</organism>
<dbReference type="Ensembl" id="ENSNLET00000056131.1">
    <property type="protein sequence ID" value="ENSNLEP00000042075.1"/>
    <property type="gene ID" value="ENSNLEG00000000845.3"/>
</dbReference>
<proteinExistence type="predicted"/>
<name>A0A2I3HEY9_NOMLE</name>
<dbReference type="GeneTree" id="ENSGT00950000183124"/>
<sequence>MNFQQRLQSLWSLASKLRITSRVSSCCSRRFCRTSRKKTRCLPSETVHTGGFCYSREHSNSWT</sequence>
<dbReference type="Proteomes" id="UP000001073">
    <property type="component" value="Chromosome 5"/>
</dbReference>